<dbReference type="RefSeq" id="WP_006707513.1">
    <property type="nucleotide sequence ID" value="NZ_AGCA01000441.1"/>
</dbReference>
<keyword evidence="2" id="KW-1185">Reference proteome</keyword>
<dbReference type="OrthoDB" id="9816400at2"/>
<dbReference type="AlphaFoldDB" id="G2H1D2"/>
<accession>G2H1D2</accession>
<sequence>MTSMDVPLAKKNSSSLLVEYNANEQQLFINEYKYDANEQLFSRSRSQYHVKHPLIDLQYGIDDLPFIDAYQYDGNHRLVKSSNIRREYQANGQLLGSRDIVKEYYAGQLLSHSEFERDANGRLIGYRVTKNKYDANGQLIGYSESQHGAHYQLLSYSEHDTHRQSPRSKSEYHSNNRLVEAVHNWINIENSSVAAAIAGVSFVMPTLSAVMTGVSAVVGLSRS</sequence>
<dbReference type="Proteomes" id="UP000004116">
    <property type="component" value="Unassembled WGS sequence"/>
</dbReference>
<evidence type="ECO:0008006" key="3">
    <source>
        <dbReference type="Google" id="ProtNLM"/>
    </source>
</evidence>
<comment type="caution">
    <text evidence="1">The sequence shown here is derived from an EMBL/GenBank/DDBJ whole genome shotgun (WGS) entry which is preliminary data.</text>
</comment>
<name>G2H1D2_9ENTR</name>
<evidence type="ECO:0000313" key="1">
    <source>
        <dbReference type="EMBL" id="EGY28197.1"/>
    </source>
</evidence>
<proteinExistence type="predicted"/>
<reference evidence="1 2" key="1">
    <citation type="journal article" date="2012" name="Genome Res.">
        <title>Genomic basis of endosymbiont-conferred protection against an insect parasitoid.</title>
        <authorList>
            <person name="Hansen A.K."/>
            <person name="Vorburger C."/>
            <person name="Moran N.A."/>
        </authorList>
    </citation>
    <scope>NUCLEOTIDE SEQUENCE [LARGE SCALE GENOMIC DNA]</scope>
    <source>
        <strain evidence="2">R5.15</strain>
    </source>
</reference>
<dbReference type="EMBL" id="AGCA01000441">
    <property type="protein sequence ID" value="EGY28197.1"/>
    <property type="molecule type" value="Genomic_DNA"/>
</dbReference>
<organism evidence="1 2">
    <name type="scientific">Candidatus Regiella insecticola 5.15</name>
    <dbReference type="NCBI Taxonomy" id="1005043"/>
    <lineage>
        <taxon>Bacteria</taxon>
        <taxon>Pseudomonadati</taxon>
        <taxon>Pseudomonadota</taxon>
        <taxon>Gammaproteobacteria</taxon>
        <taxon>Enterobacterales</taxon>
        <taxon>Enterobacteriaceae</taxon>
        <taxon>aphid secondary symbionts</taxon>
        <taxon>Candidatus Regiella</taxon>
    </lineage>
</organism>
<evidence type="ECO:0000313" key="2">
    <source>
        <dbReference type="Proteomes" id="UP000004116"/>
    </source>
</evidence>
<protein>
    <recommendedName>
        <fullName evidence="3">Rhs family protein</fullName>
    </recommendedName>
</protein>
<gene>
    <name evidence="1" type="ORF">Rin_00018740</name>
</gene>